<dbReference type="SUPFAM" id="SSF47226">
    <property type="entry name" value="Histidine-containing phosphotransfer domain, HPT domain"/>
    <property type="match status" value="1"/>
</dbReference>
<comment type="domain">
    <text evidence="3">Histidine-containing phosphotransfer domain (HPt) contains an active histidine that mediates the phosphotransfer.</text>
</comment>
<reference evidence="5 6" key="1">
    <citation type="journal article" date="2020" name="bioRxiv">
        <title>Sequence and annotation of 42 cannabis genomes reveals extensive copy number variation in cannabinoid synthesis and pathogen resistance genes.</title>
        <authorList>
            <person name="Mckernan K.J."/>
            <person name="Helbert Y."/>
            <person name="Kane L.T."/>
            <person name="Ebling H."/>
            <person name="Zhang L."/>
            <person name="Liu B."/>
            <person name="Eaton Z."/>
            <person name="Mclaughlin S."/>
            <person name="Kingan S."/>
            <person name="Baybayan P."/>
            <person name="Concepcion G."/>
            <person name="Jordan M."/>
            <person name="Riva A."/>
            <person name="Barbazuk W."/>
            <person name="Harkins T."/>
        </authorList>
    </citation>
    <scope>NUCLEOTIDE SEQUENCE [LARGE SCALE GENOMIC DNA]</scope>
    <source>
        <strain evidence="6">cv. Jamaican Lion 4</strain>
        <tissue evidence="5">Leaf</tissue>
    </source>
</reference>
<dbReference type="InterPro" id="IPR036641">
    <property type="entry name" value="HPT_dom_sf"/>
</dbReference>
<sequence>MESNPLRQQIANMRQSLFDEVGWLKLQKMLDEHYLIVEQLEDKNNPNFAEDIMAMYFRDSTQLIANLEQALEKEKPHHDFIVMEKQLYQLAGSSASVGANQVSIEVDNMRKCTREHDIERMKTTLQKVKKEHEKLRGRIEPYFQLLRQVGPVETAQRPS</sequence>
<evidence type="ECO:0000256" key="1">
    <source>
        <dbReference type="ARBA" id="ARBA00022864"/>
    </source>
</evidence>
<dbReference type="GO" id="GO:0005634">
    <property type="term" value="C:nucleus"/>
    <property type="evidence" value="ECO:0007669"/>
    <property type="project" value="UniProtKB-SubCell"/>
</dbReference>
<dbReference type="InterPro" id="IPR045871">
    <property type="entry name" value="AHP1-5/YPD1"/>
</dbReference>
<keyword evidence="1 3" id="KW-0932">Cytokinin signaling pathway</keyword>
<feature type="domain" description="HPt" evidence="4">
    <location>
        <begin position="52"/>
        <end position="136"/>
    </location>
</feature>
<keyword evidence="6" id="KW-1185">Reference proteome</keyword>
<evidence type="ECO:0000313" key="6">
    <source>
        <dbReference type="Proteomes" id="UP000583929"/>
    </source>
</evidence>
<comment type="subcellular location">
    <subcellularLocation>
        <location evidence="3">Cytoplasm</location>
        <location evidence="3">Cytosol</location>
    </subcellularLocation>
    <subcellularLocation>
        <location evidence="3">Nucleus</location>
    </subcellularLocation>
</comment>
<evidence type="ECO:0000313" key="5">
    <source>
        <dbReference type="EMBL" id="KAF4398518.1"/>
    </source>
</evidence>
<dbReference type="EMBL" id="JAATIQ010000025">
    <property type="protein sequence ID" value="KAF4398518.1"/>
    <property type="molecule type" value="Genomic_DNA"/>
</dbReference>
<dbReference type="Pfam" id="PF01627">
    <property type="entry name" value="Hpt"/>
    <property type="match status" value="1"/>
</dbReference>
<dbReference type="InterPro" id="IPR008207">
    <property type="entry name" value="Sig_transdc_His_kin_Hpt_dom"/>
</dbReference>
<protein>
    <recommendedName>
        <fullName evidence="3">Histidine-containing phosphotransfer protein</fullName>
    </recommendedName>
</protein>
<dbReference type="GO" id="GO:0009736">
    <property type="term" value="P:cytokinin-activated signaling pathway"/>
    <property type="evidence" value="ECO:0007669"/>
    <property type="project" value="UniProtKB-KW"/>
</dbReference>
<dbReference type="GO" id="GO:0043424">
    <property type="term" value="F:protein histidine kinase binding"/>
    <property type="evidence" value="ECO:0007669"/>
    <property type="project" value="UniProtKB-UniRule"/>
</dbReference>
<dbReference type="PANTHER" id="PTHR28242:SF41">
    <property type="entry name" value="HISTIDINE CONTAINING PHOSPHOTRANSFER PROTEIN"/>
    <property type="match status" value="1"/>
</dbReference>
<organism evidence="5 6">
    <name type="scientific">Cannabis sativa</name>
    <name type="common">Hemp</name>
    <name type="synonym">Marijuana</name>
    <dbReference type="NCBI Taxonomy" id="3483"/>
    <lineage>
        <taxon>Eukaryota</taxon>
        <taxon>Viridiplantae</taxon>
        <taxon>Streptophyta</taxon>
        <taxon>Embryophyta</taxon>
        <taxon>Tracheophyta</taxon>
        <taxon>Spermatophyta</taxon>
        <taxon>Magnoliopsida</taxon>
        <taxon>eudicotyledons</taxon>
        <taxon>Gunneridae</taxon>
        <taxon>Pentapetalae</taxon>
        <taxon>rosids</taxon>
        <taxon>fabids</taxon>
        <taxon>Rosales</taxon>
        <taxon>Cannabaceae</taxon>
        <taxon>Cannabis</taxon>
    </lineage>
</organism>
<dbReference type="GO" id="GO:0009927">
    <property type="term" value="F:histidine phosphotransfer kinase activity"/>
    <property type="evidence" value="ECO:0007669"/>
    <property type="project" value="UniProtKB-UniRule"/>
</dbReference>
<dbReference type="GO" id="GO:0000160">
    <property type="term" value="P:phosphorelay signal transduction system"/>
    <property type="evidence" value="ECO:0007669"/>
    <property type="project" value="UniProtKB-UniRule"/>
</dbReference>
<dbReference type="GO" id="GO:0005829">
    <property type="term" value="C:cytosol"/>
    <property type="evidence" value="ECO:0007669"/>
    <property type="project" value="UniProtKB-SubCell"/>
</dbReference>
<evidence type="ECO:0000259" key="4">
    <source>
        <dbReference type="Pfam" id="PF01627"/>
    </source>
</evidence>
<gene>
    <name evidence="5" type="ORF">G4B88_013607</name>
</gene>
<keyword evidence="2 3" id="KW-0902">Two-component regulatory system</keyword>
<comment type="function">
    <text evidence="3">Functions as a two-component phosphorelay mediators between cytokinin sensor histidine kinases and response regulators (B-type ARRs). Plays an important role in propagating cytokinin signal transduction.</text>
</comment>
<dbReference type="PANTHER" id="PTHR28242">
    <property type="entry name" value="PHOSPHORELAY INTERMEDIATE PROTEIN YPD1"/>
    <property type="match status" value="1"/>
</dbReference>
<dbReference type="Gene3D" id="1.20.120.160">
    <property type="entry name" value="HPT domain"/>
    <property type="match status" value="1"/>
</dbReference>
<dbReference type="AlphaFoldDB" id="A0A7J6HUW1"/>
<dbReference type="Proteomes" id="UP000583929">
    <property type="component" value="Unassembled WGS sequence"/>
</dbReference>
<proteinExistence type="predicted"/>
<evidence type="ECO:0000256" key="2">
    <source>
        <dbReference type="ARBA" id="ARBA00023012"/>
    </source>
</evidence>
<name>A0A7J6HUW1_CANSA</name>
<comment type="caution">
    <text evidence="5">The sequence shown here is derived from an EMBL/GenBank/DDBJ whole genome shotgun (WGS) entry which is preliminary data.</text>
</comment>
<evidence type="ECO:0000256" key="3">
    <source>
        <dbReference type="RuleBase" id="RU369004"/>
    </source>
</evidence>
<accession>A0A7J6HUW1</accession>